<evidence type="ECO:0000313" key="9">
    <source>
        <dbReference type="Proteomes" id="UP000186455"/>
    </source>
</evidence>
<dbReference type="PROSITE" id="PS51257">
    <property type="entry name" value="PROKAR_LIPOPROTEIN"/>
    <property type="match status" value="1"/>
</dbReference>
<comment type="caution">
    <text evidence="8">The sequence shown here is derived from an EMBL/GenBank/DDBJ whole genome shotgun (WGS) entry which is preliminary data.</text>
</comment>
<dbReference type="InterPro" id="IPR008693">
    <property type="entry name" value="MmpS"/>
</dbReference>
<sequence>MHRSIRNSALAALTVAGLVFGLSACSEVTDAAKEKATEEVDKAVDKSMNEKYEVTYEVTGKSIASIQYAEGGGTATNPKLATVENPTLPWKKTVTLRGIMPPSVLPLAVDPTGDSEVACKIIYKGKPIAEEAGKGAASAAGCVAVSPIV</sequence>
<dbReference type="Pfam" id="PF05423">
    <property type="entry name" value="Mycobact_memb"/>
    <property type="match status" value="1"/>
</dbReference>
<keyword evidence="5" id="KW-1133">Transmembrane helix</keyword>
<evidence type="ECO:0000256" key="3">
    <source>
        <dbReference type="ARBA" id="ARBA00022475"/>
    </source>
</evidence>
<dbReference type="STRING" id="1048205.AB852_09655"/>
<organism evidence="8 9">
    <name type="scientific">Streptomyces uncialis</name>
    <dbReference type="NCBI Taxonomy" id="1048205"/>
    <lineage>
        <taxon>Bacteria</taxon>
        <taxon>Bacillati</taxon>
        <taxon>Actinomycetota</taxon>
        <taxon>Actinomycetes</taxon>
        <taxon>Kitasatosporales</taxon>
        <taxon>Streptomycetaceae</taxon>
        <taxon>Streptomyces</taxon>
    </lineage>
</organism>
<dbReference type="GO" id="GO:0005886">
    <property type="term" value="C:plasma membrane"/>
    <property type="evidence" value="ECO:0007669"/>
    <property type="project" value="UniProtKB-SubCell"/>
</dbReference>
<dbReference type="InterPro" id="IPR038468">
    <property type="entry name" value="MmpS_C"/>
</dbReference>
<evidence type="ECO:0000256" key="1">
    <source>
        <dbReference type="ARBA" id="ARBA00004236"/>
    </source>
</evidence>
<keyword evidence="6" id="KW-0472">Membrane</keyword>
<accession>A0A1Q4V9K3</accession>
<dbReference type="AlphaFoldDB" id="A0A1Q4V9K3"/>
<dbReference type="Gene3D" id="2.60.40.2880">
    <property type="entry name" value="MmpS1-5, C-terminal soluble domain"/>
    <property type="match status" value="1"/>
</dbReference>
<protein>
    <recommendedName>
        <fullName evidence="10">Lipoprotein</fullName>
    </recommendedName>
</protein>
<keyword evidence="7" id="KW-0732">Signal</keyword>
<evidence type="ECO:0000313" key="8">
    <source>
        <dbReference type="EMBL" id="OKH94526.1"/>
    </source>
</evidence>
<name>A0A1Q4V9K3_9ACTN</name>
<dbReference type="Proteomes" id="UP000186455">
    <property type="component" value="Unassembled WGS sequence"/>
</dbReference>
<reference evidence="8 9" key="1">
    <citation type="submission" date="2015-06" db="EMBL/GenBank/DDBJ databases">
        <title>Cloning and characterization of the uncialamcin biosynthetic gene cluster.</title>
        <authorList>
            <person name="Yan X."/>
            <person name="Huang T."/>
            <person name="Ge H."/>
            <person name="Shen B."/>
        </authorList>
    </citation>
    <scope>NUCLEOTIDE SEQUENCE [LARGE SCALE GENOMIC DNA]</scope>
    <source>
        <strain evidence="8 9">DCA2648</strain>
    </source>
</reference>
<evidence type="ECO:0000256" key="4">
    <source>
        <dbReference type="ARBA" id="ARBA00022692"/>
    </source>
</evidence>
<evidence type="ECO:0000256" key="7">
    <source>
        <dbReference type="SAM" id="SignalP"/>
    </source>
</evidence>
<dbReference type="EMBL" id="LFBV01000002">
    <property type="protein sequence ID" value="OKH94526.1"/>
    <property type="molecule type" value="Genomic_DNA"/>
</dbReference>
<evidence type="ECO:0000256" key="2">
    <source>
        <dbReference type="ARBA" id="ARBA00007531"/>
    </source>
</evidence>
<keyword evidence="3" id="KW-1003">Cell membrane</keyword>
<dbReference type="RefSeq" id="WP_073786151.1">
    <property type="nucleotide sequence ID" value="NZ_CP108638.1"/>
</dbReference>
<feature type="chain" id="PRO_5039597012" description="Lipoprotein" evidence="7">
    <location>
        <begin position="25"/>
        <end position="149"/>
    </location>
</feature>
<proteinExistence type="inferred from homology"/>
<dbReference type="GeneID" id="96790332"/>
<comment type="subcellular location">
    <subcellularLocation>
        <location evidence="1">Cell membrane</location>
    </subcellularLocation>
</comment>
<gene>
    <name evidence="8" type="ORF">AB852_09655</name>
</gene>
<evidence type="ECO:0000256" key="6">
    <source>
        <dbReference type="ARBA" id="ARBA00023136"/>
    </source>
</evidence>
<evidence type="ECO:0000256" key="5">
    <source>
        <dbReference type="ARBA" id="ARBA00022989"/>
    </source>
</evidence>
<evidence type="ECO:0008006" key="10">
    <source>
        <dbReference type="Google" id="ProtNLM"/>
    </source>
</evidence>
<feature type="signal peptide" evidence="7">
    <location>
        <begin position="1"/>
        <end position="24"/>
    </location>
</feature>
<comment type="similarity">
    <text evidence="2">Belongs to the MmpS family.</text>
</comment>
<keyword evidence="4" id="KW-0812">Transmembrane</keyword>
<keyword evidence="9" id="KW-1185">Reference proteome</keyword>